<sequence>MKKVLLVILALGISHHVFAKDVHKCVVKGSVTYQSRPCAGTATVNPQQQLQQKLTQRTANQTSIQQQKTQSEMHQYSQQQHLQRHSGNGTSNEIPDTVEGKKKSLAIAQEAYKQTKNR</sequence>
<dbReference type="AlphaFoldDB" id="A0A8X8GS92"/>
<protein>
    <submittedName>
        <fullName evidence="3">DUF4124 domain-containing protein</fullName>
    </submittedName>
</protein>
<name>A0A8X8GS92_ACIGI</name>
<dbReference type="RefSeq" id="WP_034616240.1">
    <property type="nucleotide sequence ID" value="NZ_BKPA01000036.1"/>
</dbReference>
<gene>
    <name evidence="3" type="ORF">KW868_14405</name>
</gene>
<reference evidence="3" key="1">
    <citation type="submission" date="2021-07" db="EMBL/GenBank/DDBJ databases">
        <authorList>
            <person name="Fernandez M."/>
            <person name="Pereira P."/>
            <person name="Torres Tejerizo G.A."/>
            <person name="Gonzalez P."/>
            <person name="Agostini E."/>
        </authorList>
    </citation>
    <scope>NUCLEOTIDE SEQUENCE</scope>
    <source>
        <strain evidence="3">SFC 500-1A</strain>
    </source>
</reference>
<feature type="compositionally biased region" description="Polar residues" evidence="1">
    <location>
        <begin position="57"/>
        <end position="94"/>
    </location>
</feature>
<evidence type="ECO:0000256" key="1">
    <source>
        <dbReference type="SAM" id="MobiDB-lite"/>
    </source>
</evidence>
<keyword evidence="2" id="KW-0732">Signal</keyword>
<dbReference type="EMBL" id="JAHWXT010000005">
    <property type="protein sequence ID" value="MCF0265641.1"/>
    <property type="molecule type" value="Genomic_DNA"/>
</dbReference>
<evidence type="ECO:0000313" key="4">
    <source>
        <dbReference type="Proteomes" id="UP000887320"/>
    </source>
</evidence>
<dbReference type="Proteomes" id="UP000887320">
    <property type="component" value="Unassembled WGS sequence"/>
</dbReference>
<organism evidence="3 4">
    <name type="scientific">Acinetobacter guillouiae</name>
    <name type="common">Acinetobacter genomosp. 11</name>
    <dbReference type="NCBI Taxonomy" id="106649"/>
    <lineage>
        <taxon>Bacteria</taxon>
        <taxon>Pseudomonadati</taxon>
        <taxon>Pseudomonadota</taxon>
        <taxon>Gammaproteobacteria</taxon>
        <taxon>Moraxellales</taxon>
        <taxon>Moraxellaceae</taxon>
        <taxon>Acinetobacter</taxon>
    </lineage>
</organism>
<evidence type="ECO:0000256" key="2">
    <source>
        <dbReference type="SAM" id="SignalP"/>
    </source>
</evidence>
<proteinExistence type="predicted"/>
<comment type="caution">
    <text evidence="3">The sequence shown here is derived from an EMBL/GenBank/DDBJ whole genome shotgun (WGS) entry which is preliminary data.</text>
</comment>
<evidence type="ECO:0000313" key="3">
    <source>
        <dbReference type="EMBL" id="MCF0265641.1"/>
    </source>
</evidence>
<feature type="signal peptide" evidence="2">
    <location>
        <begin position="1"/>
        <end position="19"/>
    </location>
</feature>
<feature type="region of interest" description="Disordered" evidence="1">
    <location>
        <begin position="51"/>
        <end position="118"/>
    </location>
</feature>
<feature type="chain" id="PRO_5036464782" evidence="2">
    <location>
        <begin position="20"/>
        <end position="118"/>
    </location>
</feature>
<accession>A0A8X8GS92</accession>